<evidence type="ECO:0000313" key="3">
    <source>
        <dbReference type="Proteomes" id="UP000250235"/>
    </source>
</evidence>
<organism evidence="2 3">
    <name type="scientific">Dorcoceras hygrometricum</name>
    <dbReference type="NCBI Taxonomy" id="472368"/>
    <lineage>
        <taxon>Eukaryota</taxon>
        <taxon>Viridiplantae</taxon>
        <taxon>Streptophyta</taxon>
        <taxon>Embryophyta</taxon>
        <taxon>Tracheophyta</taxon>
        <taxon>Spermatophyta</taxon>
        <taxon>Magnoliopsida</taxon>
        <taxon>eudicotyledons</taxon>
        <taxon>Gunneridae</taxon>
        <taxon>Pentapetalae</taxon>
        <taxon>asterids</taxon>
        <taxon>lamiids</taxon>
        <taxon>Lamiales</taxon>
        <taxon>Gesneriaceae</taxon>
        <taxon>Didymocarpoideae</taxon>
        <taxon>Trichosporeae</taxon>
        <taxon>Loxocarpinae</taxon>
        <taxon>Dorcoceras</taxon>
    </lineage>
</organism>
<dbReference type="Proteomes" id="UP000250235">
    <property type="component" value="Unassembled WGS sequence"/>
</dbReference>
<dbReference type="EMBL" id="KV007802">
    <property type="protein sequence ID" value="KZV30831.1"/>
    <property type="molecule type" value="Genomic_DNA"/>
</dbReference>
<dbReference type="AlphaFoldDB" id="A0A2Z7BFS5"/>
<accession>A0A2Z7BFS5</accession>
<evidence type="ECO:0000256" key="1">
    <source>
        <dbReference type="SAM" id="MobiDB-lite"/>
    </source>
</evidence>
<name>A0A2Z7BFS5_9LAMI</name>
<gene>
    <name evidence="2" type="ORF">F511_37021</name>
</gene>
<keyword evidence="3" id="KW-1185">Reference proteome</keyword>
<feature type="compositionally biased region" description="Basic and acidic residues" evidence="1">
    <location>
        <begin position="262"/>
        <end position="273"/>
    </location>
</feature>
<protein>
    <submittedName>
        <fullName evidence="2">Uncharacterized protein</fullName>
    </submittedName>
</protein>
<reference evidence="2 3" key="1">
    <citation type="journal article" date="2015" name="Proc. Natl. Acad. Sci. U.S.A.">
        <title>The resurrection genome of Boea hygrometrica: A blueprint for survival of dehydration.</title>
        <authorList>
            <person name="Xiao L."/>
            <person name="Yang G."/>
            <person name="Zhang L."/>
            <person name="Yang X."/>
            <person name="Zhao S."/>
            <person name="Ji Z."/>
            <person name="Zhou Q."/>
            <person name="Hu M."/>
            <person name="Wang Y."/>
            <person name="Chen M."/>
            <person name="Xu Y."/>
            <person name="Jin H."/>
            <person name="Xiao X."/>
            <person name="Hu G."/>
            <person name="Bao F."/>
            <person name="Hu Y."/>
            <person name="Wan P."/>
            <person name="Li L."/>
            <person name="Deng X."/>
            <person name="Kuang T."/>
            <person name="Xiang C."/>
            <person name="Zhu J.K."/>
            <person name="Oliver M.J."/>
            <person name="He Y."/>
        </authorList>
    </citation>
    <scope>NUCLEOTIDE SEQUENCE [LARGE SCALE GENOMIC DNA]</scope>
    <source>
        <strain evidence="3">cv. XS01</strain>
    </source>
</reference>
<proteinExistence type="predicted"/>
<feature type="compositionally biased region" description="Low complexity" evidence="1">
    <location>
        <begin position="203"/>
        <end position="213"/>
    </location>
</feature>
<feature type="region of interest" description="Disordered" evidence="1">
    <location>
        <begin position="138"/>
        <end position="276"/>
    </location>
</feature>
<feature type="compositionally biased region" description="Basic residues" evidence="1">
    <location>
        <begin position="165"/>
        <end position="174"/>
    </location>
</feature>
<evidence type="ECO:0000313" key="2">
    <source>
        <dbReference type="EMBL" id="KZV30831.1"/>
    </source>
</evidence>
<feature type="compositionally biased region" description="Polar residues" evidence="1">
    <location>
        <begin position="140"/>
        <end position="161"/>
    </location>
</feature>
<dbReference type="OrthoDB" id="1751168at2759"/>
<sequence length="309" mass="34859">MENSGMEKMFKSQEVSGLKGFLETSDSVYESVAIEFFANAKVIAGTIVSLVGTRKMALTKDQFIEAFGLPSEGLTSFLNIPKDTVAEMRHQFSGSDEPFRAPNKKREMKIEFRLLHDVKVLTCKSVQTYIKKNLEIKPSGESSKQNEDTASNTKGGESQGAQPVKKAKTVNKKKMTTEEEPRQKKQKVSTQPVETRSKTDPADSSSQFDLDSCSSEDKKKQRVTKRMKRVESCDSKSNISLPTTHLVRRKRTQRPQTQQRSTGERDDPQHEEVSVGSRRAIARFNEEATRVGQPFCVDCCWQRFGCNAW</sequence>